<dbReference type="Gene3D" id="1.20.5.170">
    <property type="match status" value="1"/>
</dbReference>
<dbReference type="Proteomes" id="UP000032141">
    <property type="component" value="Chromosome C8"/>
</dbReference>
<reference evidence="2 3" key="1">
    <citation type="journal article" date="2014" name="Genome Biol.">
        <title>Transcriptome and methylome profiling reveals relics of genome dominance in the mesopolyploid Brassica oleracea.</title>
        <authorList>
            <person name="Parkin I.A."/>
            <person name="Koh C."/>
            <person name="Tang H."/>
            <person name="Robinson S.J."/>
            <person name="Kagale S."/>
            <person name="Clarke W.E."/>
            <person name="Town C.D."/>
            <person name="Nixon J."/>
            <person name="Krishnakumar V."/>
            <person name="Bidwell S.L."/>
            <person name="Denoeud F."/>
            <person name="Belcram H."/>
            <person name="Links M.G."/>
            <person name="Just J."/>
            <person name="Clarke C."/>
            <person name="Bender T."/>
            <person name="Huebert T."/>
            <person name="Mason A.S."/>
            <person name="Pires J.C."/>
            <person name="Barker G."/>
            <person name="Moore J."/>
            <person name="Walley P.G."/>
            <person name="Manoli S."/>
            <person name="Batley J."/>
            <person name="Edwards D."/>
            <person name="Nelson M.N."/>
            <person name="Wang X."/>
            <person name="Paterson A.H."/>
            <person name="King G."/>
            <person name="Bancroft I."/>
            <person name="Chalhoub B."/>
            <person name="Sharpe A.G."/>
        </authorList>
    </citation>
    <scope>NUCLEOTIDE SEQUENCE</scope>
    <source>
        <strain evidence="2 3">cv. TO1000</strain>
    </source>
</reference>
<evidence type="ECO:0000313" key="2">
    <source>
        <dbReference type="EnsemblPlants" id="Bo8g044670.1"/>
    </source>
</evidence>
<accession>A0A0D3DM90</accession>
<name>A0A0D3DM90_BRAOL</name>
<dbReference type="HOGENOM" id="CLU_091565_1_0_1"/>
<keyword evidence="1" id="KW-0175">Coiled coil</keyword>
<protein>
    <submittedName>
        <fullName evidence="2">Uncharacterized protein</fullName>
    </submittedName>
</protein>
<dbReference type="AlphaFoldDB" id="A0A0D3DM90"/>
<organism evidence="2 3">
    <name type="scientific">Brassica oleracea var. oleracea</name>
    <dbReference type="NCBI Taxonomy" id="109376"/>
    <lineage>
        <taxon>Eukaryota</taxon>
        <taxon>Viridiplantae</taxon>
        <taxon>Streptophyta</taxon>
        <taxon>Embryophyta</taxon>
        <taxon>Tracheophyta</taxon>
        <taxon>Spermatophyta</taxon>
        <taxon>Magnoliopsida</taxon>
        <taxon>eudicotyledons</taxon>
        <taxon>Gunneridae</taxon>
        <taxon>Pentapetalae</taxon>
        <taxon>rosids</taxon>
        <taxon>malvids</taxon>
        <taxon>Brassicales</taxon>
        <taxon>Brassicaceae</taxon>
        <taxon>Brassiceae</taxon>
        <taxon>Brassica</taxon>
    </lineage>
</organism>
<sequence>MTETSKRQVREMIDSGSSQVLIGRICNLRLNPVVEPALWHVDHLTQGFSVSEAILCATRYPSILSIKSLSESLVEDLRVPNPEGGFDFLVKIDKLVRSRMDPATEIRETKRKKEYINMLANVADSETGIPTRCPCGGRIIHEVRGKDDYDTLPGKRFFTCKNYEADGLHYRQPWVIGVEEHIERLTRRVEEVEVLIKFVPEVNYKIRRLEGEVQALTQEVDSLTGQFYNLSVQVADLEKLCFD</sequence>
<dbReference type="EnsemblPlants" id="Bo8g044670.1">
    <property type="protein sequence ID" value="Bo8g044670.1"/>
    <property type="gene ID" value="Bo8g044670"/>
</dbReference>
<evidence type="ECO:0000256" key="1">
    <source>
        <dbReference type="SAM" id="Coils"/>
    </source>
</evidence>
<evidence type="ECO:0000313" key="3">
    <source>
        <dbReference type="Proteomes" id="UP000032141"/>
    </source>
</evidence>
<feature type="coiled-coil region" evidence="1">
    <location>
        <begin position="199"/>
        <end position="226"/>
    </location>
</feature>
<proteinExistence type="predicted"/>
<reference evidence="2" key="2">
    <citation type="submission" date="2015-03" db="UniProtKB">
        <authorList>
            <consortium name="EnsemblPlants"/>
        </authorList>
    </citation>
    <scope>IDENTIFICATION</scope>
</reference>
<keyword evidence="3" id="KW-1185">Reference proteome</keyword>
<dbReference type="Gramene" id="Bo8g044670.1">
    <property type="protein sequence ID" value="Bo8g044670.1"/>
    <property type="gene ID" value="Bo8g044670"/>
</dbReference>
<dbReference type="OMA" id="WGFRIRV"/>